<organism evidence="2">
    <name type="scientific">Timema genevievae</name>
    <name type="common">Walking stick</name>
    <dbReference type="NCBI Taxonomy" id="629358"/>
    <lineage>
        <taxon>Eukaryota</taxon>
        <taxon>Metazoa</taxon>
        <taxon>Ecdysozoa</taxon>
        <taxon>Arthropoda</taxon>
        <taxon>Hexapoda</taxon>
        <taxon>Insecta</taxon>
        <taxon>Pterygota</taxon>
        <taxon>Neoptera</taxon>
        <taxon>Polyneoptera</taxon>
        <taxon>Phasmatodea</taxon>
        <taxon>Timematodea</taxon>
        <taxon>Timematoidea</taxon>
        <taxon>Timematidae</taxon>
        <taxon>Timema</taxon>
    </lineage>
</organism>
<dbReference type="GO" id="GO:1904262">
    <property type="term" value="P:negative regulation of TORC1 signaling"/>
    <property type="evidence" value="ECO:0007669"/>
    <property type="project" value="TreeGrafter"/>
</dbReference>
<dbReference type="PANTHER" id="PTHR12991">
    <property type="entry name" value="NITROGEN PERMEASE REGULATOR 2/TUMOR SUPPRESSOR CANDIDATE 4"/>
    <property type="match status" value="1"/>
</dbReference>
<sequence length="152" mass="17456">MTLSYKLHHSGTKKVRQPPVLRDIFRMYSGMTYGTSIRDLCVRLNPHPLRINERKLVQFGMLEGLIRRVYKVSRGPHSTSRYSRHINYPVYLSELDTNEEEEDAGEEGSVTSIQRQFTGLSSMDEICCSLGISNQHLENQVEGDPSVLVIWK</sequence>
<name>A0A7R9PKY1_TIMGE</name>
<dbReference type="PANTHER" id="PTHR12991:SF10">
    <property type="entry name" value="GATOR COMPLEX PROTEIN NPRL2"/>
    <property type="match status" value="1"/>
</dbReference>
<dbReference type="Pfam" id="PF06218">
    <property type="entry name" value="NPR2"/>
    <property type="match status" value="1"/>
</dbReference>
<comment type="similarity">
    <text evidence="1">Belongs to the NPR2 family.</text>
</comment>
<dbReference type="GO" id="GO:0034198">
    <property type="term" value="P:cellular response to amino acid starvation"/>
    <property type="evidence" value="ECO:0007669"/>
    <property type="project" value="TreeGrafter"/>
</dbReference>
<proteinExistence type="inferred from homology"/>
<dbReference type="GO" id="GO:0005774">
    <property type="term" value="C:vacuolar membrane"/>
    <property type="evidence" value="ECO:0007669"/>
    <property type="project" value="TreeGrafter"/>
</dbReference>
<dbReference type="GO" id="GO:1990130">
    <property type="term" value="C:GATOR1 complex"/>
    <property type="evidence" value="ECO:0007669"/>
    <property type="project" value="TreeGrafter"/>
</dbReference>
<reference evidence="2" key="1">
    <citation type="submission" date="2020-11" db="EMBL/GenBank/DDBJ databases">
        <authorList>
            <person name="Tran Van P."/>
        </authorList>
    </citation>
    <scope>NUCLEOTIDE SEQUENCE</scope>
</reference>
<evidence type="ECO:0000256" key="1">
    <source>
        <dbReference type="ARBA" id="ARBA00008433"/>
    </source>
</evidence>
<dbReference type="InterPro" id="IPR009348">
    <property type="entry name" value="NPR2-like"/>
</dbReference>
<accession>A0A7R9PKY1</accession>
<gene>
    <name evidence="2" type="ORF">TGEB3V08_LOCUS4387</name>
</gene>
<dbReference type="GO" id="GO:0010508">
    <property type="term" value="P:positive regulation of autophagy"/>
    <property type="evidence" value="ECO:0007669"/>
    <property type="project" value="TreeGrafter"/>
</dbReference>
<evidence type="ECO:0000313" key="2">
    <source>
        <dbReference type="EMBL" id="CAD7590936.1"/>
    </source>
</evidence>
<dbReference type="EMBL" id="OE840513">
    <property type="protein sequence ID" value="CAD7590936.1"/>
    <property type="molecule type" value="Genomic_DNA"/>
</dbReference>
<protein>
    <submittedName>
        <fullName evidence="2">Uncharacterized protein</fullName>
    </submittedName>
</protein>
<dbReference type="GO" id="GO:0005096">
    <property type="term" value="F:GTPase activator activity"/>
    <property type="evidence" value="ECO:0007669"/>
    <property type="project" value="TreeGrafter"/>
</dbReference>
<dbReference type="AlphaFoldDB" id="A0A7R9PKY1"/>